<feature type="transmembrane region" description="Helical" evidence="8">
    <location>
        <begin position="25"/>
        <end position="47"/>
    </location>
</feature>
<reference evidence="10" key="1">
    <citation type="submission" date="2020-10" db="EMBL/GenBank/DDBJ databases">
        <title>Chromosome-scale genome assembly of the Allis shad, Alosa alosa.</title>
        <authorList>
            <person name="Margot Z."/>
            <person name="Christophe K."/>
            <person name="Cabau C."/>
            <person name="Louis A."/>
            <person name="Berthelot C."/>
            <person name="Parey E."/>
            <person name="Roest Crollius H."/>
            <person name="Montfort J."/>
            <person name="Robinson-Rechavi M."/>
            <person name="Bucao C."/>
            <person name="Bouchez O."/>
            <person name="Gislard M."/>
            <person name="Lluch J."/>
            <person name="Milhes M."/>
            <person name="Lampietro C."/>
            <person name="Lopez Roques C."/>
            <person name="Donnadieu C."/>
            <person name="Braasch I."/>
            <person name="Desvignes T."/>
            <person name="Postlethwait J."/>
            <person name="Bobe J."/>
            <person name="Guiguen Y."/>
        </authorList>
    </citation>
    <scope>NUCLEOTIDE SEQUENCE</scope>
    <source>
        <strain evidence="10">M-15738</strain>
        <tissue evidence="10">Blood</tissue>
    </source>
</reference>
<dbReference type="EMBL" id="JADWDJ010000002">
    <property type="protein sequence ID" value="KAG5284157.1"/>
    <property type="molecule type" value="Genomic_DNA"/>
</dbReference>
<dbReference type="SMART" id="SM00211">
    <property type="entry name" value="TY"/>
    <property type="match status" value="1"/>
</dbReference>
<dbReference type="GO" id="GO:0035718">
    <property type="term" value="F:macrophage migration inhibitory factor binding"/>
    <property type="evidence" value="ECO:0007669"/>
    <property type="project" value="InterPro"/>
</dbReference>
<evidence type="ECO:0000256" key="5">
    <source>
        <dbReference type="PIRSR" id="PIRSR001992-1"/>
    </source>
</evidence>
<feature type="compositionally biased region" description="Polar residues" evidence="7">
    <location>
        <begin position="104"/>
        <end position="116"/>
    </location>
</feature>
<evidence type="ECO:0000313" key="11">
    <source>
        <dbReference type="Proteomes" id="UP000823561"/>
    </source>
</evidence>
<dbReference type="GO" id="GO:0006886">
    <property type="term" value="P:intracellular protein transport"/>
    <property type="evidence" value="ECO:0007669"/>
    <property type="project" value="InterPro"/>
</dbReference>
<feature type="disulfide bond" evidence="5">
    <location>
        <begin position="146"/>
        <end position="151"/>
    </location>
</feature>
<keyword evidence="8" id="KW-0472">Membrane</keyword>
<dbReference type="Pfam" id="PF00086">
    <property type="entry name" value="Thyroglobulin_1"/>
    <property type="match status" value="1"/>
</dbReference>
<dbReference type="PROSITE" id="PS00484">
    <property type="entry name" value="THYROGLOBULIN_1_1"/>
    <property type="match status" value="1"/>
</dbReference>
<dbReference type="GO" id="GO:0005615">
    <property type="term" value="C:extracellular space"/>
    <property type="evidence" value="ECO:0007669"/>
    <property type="project" value="TreeGrafter"/>
</dbReference>
<dbReference type="InterPro" id="IPR000716">
    <property type="entry name" value="Thyroglobulin_1"/>
</dbReference>
<dbReference type="PANTHER" id="PTHR12352:SF3">
    <property type="entry name" value="NIDOGEN-2"/>
    <property type="match status" value="1"/>
</dbReference>
<keyword evidence="8" id="KW-0812">Transmembrane</keyword>
<evidence type="ECO:0000313" key="10">
    <source>
        <dbReference type="EMBL" id="KAG5284157.1"/>
    </source>
</evidence>
<dbReference type="InterPro" id="IPR051950">
    <property type="entry name" value="Dev_reg/Prot_inhib"/>
</dbReference>
<evidence type="ECO:0000256" key="8">
    <source>
        <dbReference type="SAM" id="Phobius"/>
    </source>
</evidence>
<gene>
    <name evidence="10" type="ORF">AALO_G00023550</name>
</gene>
<dbReference type="CDD" id="cd00191">
    <property type="entry name" value="TY"/>
    <property type="match status" value="1"/>
</dbReference>
<organism evidence="10 11">
    <name type="scientific">Alosa alosa</name>
    <name type="common">allis shad</name>
    <dbReference type="NCBI Taxonomy" id="278164"/>
    <lineage>
        <taxon>Eukaryota</taxon>
        <taxon>Metazoa</taxon>
        <taxon>Chordata</taxon>
        <taxon>Craniata</taxon>
        <taxon>Vertebrata</taxon>
        <taxon>Euteleostomi</taxon>
        <taxon>Actinopterygii</taxon>
        <taxon>Neopterygii</taxon>
        <taxon>Teleostei</taxon>
        <taxon>Clupei</taxon>
        <taxon>Clupeiformes</taxon>
        <taxon>Clupeoidei</taxon>
        <taxon>Clupeidae</taxon>
        <taxon>Alosa</taxon>
    </lineage>
</organism>
<comment type="subcellular location">
    <subcellularLocation>
        <location evidence="1">Secreted</location>
    </subcellularLocation>
</comment>
<evidence type="ECO:0000256" key="4">
    <source>
        <dbReference type="ARBA" id="ARBA00023157"/>
    </source>
</evidence>
<feature type="disulfide bond" evidence="5 6">
    <location>
        <begin position="116"/>
        <end position="135"/>
    </location>
</feature>
<evidence type="ECO:0000256" key="6">
    <source>
        <dbReference type="PROSITE-ProRule" id="PRU00500"/>
    </source>
</evidence>
<dbReference type="SUPFAM" id="SSF57610">
    <property type="entry name" value="Thyroglobulin type-1 domain"/>
    <property type="match status" value="1"/>
</dbReference>
<dbReference type="PANTHER" id="PTHR12352">
    <property type="entry name" value="SECRETED MODULAR CALCIUM-BINDING PROTEIN"/>
    <property type="match status" value="1"/>
</dbReference>
<dbReference type="Gene3D" id="4.10.800.10">
    <property type="entry name" value="Thyroglobulin type-1"/>
    <property type="match status" value="1"/>
</dbReference>
<evidence type="ECO:0000259" key="9">
    <source>
        <dbReference type="PROSITE" id="PS51162"/>
    </source>
</evidence>
<keyword evidence="2" id="KW-0964">Secreted</keyword>
<dbReference type="InterPro" id="IPR043530">
    <property type="entry name" value="CD74_antigen"/>
</dbReference>
<dbReference type="PIRSF" id="PIRSF001992">
    <property type="entry name" value="CD74_antigen"/>
    <property type="match status" value="1"/>
</dbReference>
<dbReference type="GO" id="GO:0016020">
    <property type="term" value="C:membrane"/>
    <property type="evidence" value="ECO:0007669"/>
    <property type="project" value="InterPro"/>
</dbReference>
<dbReference type="AlphaFoldDB" id="A0AAV6HE46"/>
<evidence type="ECO:0000256" key="7">
    <source>
        <dbReference type="SAM" id="MobiDB-lite"/>
    </source>
</evidence>
<keyword evidence="8" id="KW-1133">Transmembrane helix</keyword>
<keyword evidence="11" id="KW-1185">Reference proteome</keyword>
<comment type="caution">
    <text evidence="6">Lacks conserved residue(s) required for the propagation of feature annotation.</text>
</comment>
<dbReference type="GO" id="GO:0006955">
    <property type="term" value="P:immune response"/>
    <property type="evidence" value="ECO:0007669"/>
    <property type="project" value="InterPro"/>
</dbReference>
<evidence type="ECO:0000256" key="3">
    <source>
        <dbReference type="ARBA" id="ARBA00022737"/>
    </source>
</evidence>
<keyword evidence="3" id="KW-0677">Repeat</keyword>
<evidence type="ECO:0000256" key="2">
    <source>
        <dbReference type="ARBA" id="ARBA00022525"/>
    </source>
</evidence>
<dbReference type="InterPro" id="IPR015386">
    <property type="entry name" value="MHC_II-assoc_invar/CLIP_MHC-bd"/>
</dbReference>
<name>A0AAV6HE46_9TELE</name>
<comment type="caution">
    <text evidence="10">The sequence shown here is derived from an EMBL/GenBank/DDBJ whole genome shotgun (WGS) entry which is preliminary data.</text>
</comment>
<dbReference type="Pfam" id="PF09307">
    <property type="entry name" value="MHC2-interact"/>
    <property type="match status" value="1"/>
</dbReference>
<keyword evidence="4 5" id="KW-1015">Disulfide bond</keyword>
<dbReference type="GO" id="GO:0019882">
    <property type="term" value="P:antigen processing and presentation"/>
    <property type="evidence" value="ECO:0007669"/>
    <property type="project" value="InterPro"/>
</dbReference>
<dbReference type="InterPro" id="IPR036857">
    <property type="entry name" value="Thyroglobulin_1_sf"/>
</dbReference>
<evidence type="ECO:0000256" key="1">
    <source>
        <dbReference type="ARBA" id="ARBA00004613"/>
    </source>
</evidence>
<proteinExistence type="predicted"/>
<feature type="domain" description="Thyroglobulin type-1" evidence="9">
    <location>
        <begin position="113"/>
        <end position="170"/>
    </location>
</feature>
<feature type="region of interest" description="Disordered" evidence="7">
    <location>
        <begin position="97"/>
        <end position="116"/>
    </location>
</feature>
<dbReference type="PROSITE" id="PS51162">
    <property type="entry name" value="THYROGLOBULIN_1_2"/>
    <property type="match status" value="1"/>
</dbReference>
<dbReference type="Proteomes" id="UP000823561">
    <property type="component" value="Chromosome 2"/>
</dbReference>
<feature type="disulfide bond" evidence="5">
    <location>
        <begin position="153"/>
        <end position="170"/>
    </location>
</feature>
<protein>
    <recommendedName>
        <fullName evidence="9">Thyroglobulin type-1 domain-containing protein</fullName>
    </recommendedName>
</protein>
<accession>A0AAV6HE46</accession>
<dbReference type="GO" id="GO:0042289">
    <property type="term" value="F:MHC class II protein binding"/>
    <property type="evidence" value="ECO:0007669"/>
    <property type="project" value="InterPro"/>
</dbReference>
<sequence>MPESEAPLVTTETPSGGSNKKALKAAGLTLLACMLLAGQCITAYLVVGQKGQLQDLDMRMHRLKEISSRSVGSGVPMKMRLPMASMPLLKLHEDPADKKDAATQAPNDGSSSLTQCQQEALGLTDTKLPSFRPQCDRAGGYLPKQCWQEVCWCVDANGKEMPNSLGNANCANGNMRVAQAVPGLLLQPQVEETKDN</sequence>